<evidence type="ECO:0000313" key="1">
    <source>
        <dbReference type="EMBL" id="XDQ12404.1"/>
    </source>
</evidence>
<accession>A0AB39N2F5</accession>
<proteinExistence type="predicted"/>
<protein>
    <recommendedName>
        <fullName evidence="2">UvrD-like helicase C-terminal domain-containing protein</fullName>
    </recommendedName>
</protein>
<dbReference type="AlphaFoldDB" id="A0AB39N2F5"/>
<reference evidence="1" key="1">
    <citation type="submission" date="2024-07" db="EMBL/GenBank/DDBJ databases">
        <authorList>
            <person name="Yu S.T."/>
        </authorList>
    </citation>
    <scope>NUCLEOTIDE SEQUENCE</scope>
    <source>
        <strain evidence="1">R11</strain>
    </source>
</reference>
<organism evidence="1">
    <name type="scientific">Streptomyces sp. R11</name>
    <dbReference type="NCBI Taxonomy" id="3238625"/>
    <lineage>
        <taxon>Bacteria</taxon>
        <taxon>Bacillati</taxon>
        <taxon>Actinomycetota</taxon>
        <taxon>Actinomycetes</taxon>
        <taxon>Kitasatosporales</taxon>
        <taxon>Streptomycetaceae</taxon>
        <taxon>Streptomyces</taxon>
    </lineage>
</organism>
<dbReference type="InterPro" id="IPR027417">
    <property type="entry name" value="P-loop_NTPase"/>
</dbReference>
<dbReference type="RefSeq" id="WP_369272575.1">
    <property type="nucleotide sequence ID" value="NZ_CP163432.1"/>
</dbReference>
<dbReference type="EMBL" id="CP163432">
    <property type="protein sequence ID" value="XDQ12404.1"/>
    <property type="molecule type" value="Genomic_DNA"/>
</dbReference>
<sequence length="79" mass="9468">MKFVITDANEESISHSIFYTAITRARKRLEVFWTPETQHRILSRPAVRENTKDEHLMKIRRGLVPVEKRPKRQKTRQLP</sequence>
<evidence type="ECO:0008006" key="2">
    <source>
        <dbReference type="Google" id="ProtNLM"/>
    </source>
</evidence>
<gene>
    <name evidence="1" type="ORF">AB5J55_23590</name>
</gene>
<name>A0AB39N2F5_9ACTN</name>
<dbReference type="SUPFAM" id="SSF52540">
    <property type="entry name" value="P-loop containing nucleoside triphosphate hydrolases"/>
    <property type="match status" value="1"/>
</dbReference>